<dbReference type="EC" id="3.5.1.-" evidence="5"/>
<dbReference type="Pfam" id="PF02146">
    <property type="entry name" value="SIR2"/>
    <property type="match status" value="1"/>
</dbReference>
<evidence type="ECO:0000313" key="6">
    <source>
        <dbReference type="Proteomes" id="UP000596742"/>
    </source>
</evidence>
<dbReference type="PROSITE" id="PS50305">
    <property type="entry name" value="SIRTUIN"/>
    <property type="match status" value="1"/>
</dbReference>
<gene>
    <name evidence="5" type="ORF">MGAL_10B076519</name>
</gene>
<dbReference type="GO" id="GO:0017136">
    <property type="term" value="F:histone deacetylase activity, NAD-dependent"/>
    <property type="evidence" value="ECO:0007669"/>
    <property type="project" value="TreeGrafter"/>
</dbReference>
<sequence>MNSIKKYKPLVKHFRQLSVLGTAHASRPHFVPPHSPANEDDIDKFKEFIHNSKRLLVITGAGISTESGIPDYRSEGVGLYARSSNRPVQYQDFVKKADIRQRYWARNFVGWPMFSSVLPNKTHKILSDWEREDSLHWLVTQNVDALHYKAGSKNLTELHGSAHRVECLDCKQMISRPELQDMIKGDNPMWYSQSVDMAPDGDVQLSQEQINGFNVVHLESVWSIKTRIIFETMYKAGDLFDKVKESDSLLVLGSSLEVYSGYRFVNAAHEQKRPIAIVSIGPTRADKLADIKINTKCSEILDHI</sequence>
<feature type="domain" description="Deacetylase sirtuin-type" evidence="4">
    <location>
        <begin position="35"/>
        <end position="304"/>
    </location>
</feature>
<evidence type="ECO:0000256" key="3">
    <source>
        <dbReference type="PROSITE-ProRule" id="PRU00236"/>
    </source>
</evidence>
<dbReference type="GO" id="GO:0005759">
    <property type="term" value="C:mitochondrial matrix"/>
    <property type="evidence" value="ECO:0007669"/>
    <property type="project" value="TreeGrafter"/>
</dbReference>
<evidence type="ECO:0000256" key="1">
    <source>
        <dbReference type="ARBA" id="ARBA00022679"/>
    </source>
</evidence>
<dbReference type="InterPro" id="IPR029035">
    <property type="entry name" value="DHS-like_NAD/FAD-binding_dom"/>
</dbReference>
<keyword evidence="5" id="KW-0378">Hydrolase</keyword>
<dbReference type="SUPFAM" id="SSF52467">
    <property type="entry name" value="DHS-like NAD/FAD-binding domain"/>
    <property type="match status" value="1"/>
</dbReference>
<dbReference type="PANTHER" id="PTHR11085:SF10">
    <property type="entry name" value="NAD-DEPENDENT PROTEIN DEACYLASE SIRTUIN-5, MITOCHONDRIAL-RELATED"/>
    <property type="match status" value="1"/>
</dbReference>
<name>A0A8B6CBJ4_MYTGA</name>
<evidence type="ECO:0000259" key="4">
    <source>
        <dbReference type="PROSITE" id="PS50305"/>
    </source>
</evidence>
<comment type="caution">
    <text evidence="3">Lacks conserved residue(s) required for the propagation of feature annotation.</text>
</comment>
<dbReference type="InterPro" id="IPR050134">
    <property type="entry name" value="NAD-dep_sirtuin_deacylases"/>
</dbReference>
<organism evidence="5 6">
    <name type="scientific">Mytilus galloprovincialis</name>
    <name type="common">Mediterranean mussel</name>
    <dbReference type="NCBI Taxonomy" id="29158"/>
    <lineage>
        <taxon>Eukaryota</taxon>
        <taxon>Metazoa</taxon>
        <taxon>Spiralia</taxon>
        <taxon>Lophotrochozoa</taxon>
        <taxon>Mollusca</taxon>
        <taxon>Bivalvia</taxon>
        <taxon>Autobranchia</taxon>
        <taxon>Pteriomorphia</taxon>
        <taxon>Mytilida</taxon>
        <taxon>Mytiloidea</taxon>
        <taxon>Mytilidae</taxon>
        <taxon>Mytilinae</taxon>
        <taxon>Mytilus</taxon>
    </lineage>
</organism>
<keyword evidence="1" id="KW-0808">Transferase</keyword>
<reference evidence="5" key="1">
    <citation type="submission" date="2018-11" db="EMBL/GenBank/DDBJ databases">
        <authorList>
            <person name="Alioto T."/>
            <person name="Alioto T."/>
        </authorList>
    </citation>
    <scope>NUCLEOTIDE SEQUENCE</scope>
</reference>
<dbReference type="InterPro" id="IPR026590">
    <property type="entry name" value="Ssirtuin_cat_dom"/>
</dbReference>
<dbReference type="OrthoDB" id="424302at2759"/>
<keyword evidence="2" id="KW-0520">NAD</keyword>
<dbReference type="GO" id="GO:0016787">
    <property type="term" value="F:hydrolase activity"/>
    <property type="evidence" value="ECO:0007669"/>
    <property type="project" value="UniProtKB-KW"/>
</dbReference>
<dbReference type="PANTHER" id="PTHR11085">
    <property type="entry name" value="NAD-DEPENDENT PROTEIN DEACYLASE SIRTUIN-5, MITOCHONDRIAL-RELATED"/>
    <property type="match status" value="1"/>
</dbReference>
<accession>A0A8B6CBJ4</accession>
<dbReference type="InterPro" id="IPR026591">
    <property type="entry name" value="Sirtuin_cat_small_dom_sf"/>
</dbReference>
<keyword evidence="6" id="KW-1185">Reference proteome</keyword>
<dbReference type="AlphaFoldDB" id="A0A8B6CBJ4"/>
<evidence type="ECO:0000313" key="5">
    <source>
        <dbReference type="EMBL" id="VDI02875.1"/>
    </source>
</evidence>
<evidence type="ECO:0000256" key="2">
    <source>
        <dbReference type="ARBA" id="ARBA00023027"/>
    </source>
</evidence>
<comment type="caution">
    <text evidence="5">The sequence shown here is derived from an EMBL/GenBank/DDBJ whole genome shotgun (WGS) entry which is preliminary data.</text>
</comment>
<protein>
    <submittedName>
        <fullName evidence="5">NAD-dependent deacetylase sirtuin 4</fullName>
        <ecNumber evidence="5">3.5.1.-</ecNumber>
    </submittedName>
</protein>
<dbReference type="Gene3D" id="3.30.1600.10">
    <property type="entry name" value="SIR2/SIRT2 'Small Domain"/>
    <property type="match status" value="1"/>
</dbReference>
<dbReference type="EMBL" id="UYJE01001527">
    <property type="protein sequence ID" value="VDI02875.1"/>
    <property type="molecule type" value="Genomic_DNA"/>
</dbReference>
<dbReference type="Gene3D" id="3.40.50.1220">
    <property type="entry name" value="TPP-binding domain"/>
    <property type="match status" value="1"/>
</dbReference>
<proteinExistence type="predicted"/>
<dbReference type="InterPro" id="IPR003000">
    <property type="entry name" value="Sirtuin"/>
</dbReference>
<dbReference type="GO" id="GO:0070403">
    <property type="term" value="F:NAD+ binding"/>
    <property type="evidence" value="ECO:0007669"/>
    <property type="project" value="InterPro"/>
</dbReference>
<dbReference type="Proteomes" id="UP000596742">
    <property type="component" value="Unassembled WGS sequence"/>
</dbReference>